<organism evidence="1 2">
    <name type="scientific">Stygiolobus azoricus</name>
    <dbReference type="NCBI Taxonomy" id="41675"/>
    <lineage>
        <taxon>Archaea</taxon>
        <taxon>Thermoproteota</taxon>
        <taxon>Thermoprotei</taxon>
        <taxon>Sulfolobales</taxon>
        <taxon>Sulfolobaceae</taxon>
        <taxon>Stygiolobus</taxon>
    </lineage>
</organism>
<dbReference type="OrthoDB" id="7902at2157"/>
<accession>A0A650CLX7</accession>
<evidence type="ECO:0000313" key="1">
    <source>
        <dbReference type="EMBL" id="QGR18891.1"/>
    </source>
</evidence>
<dbReference type="AlphaFoldDB" id="A0A650CLX7"/>
<dbReference type="PANTHER" id="PTHR40734">
    <property type="entry name" value="TRNA-SPECIFIC ADENOSINE DEAMINASE-RELATED"/>
    <property type="match status" value="1"/>
</dbReference>
<dbReference type="PANTHER" id="PTHR40734:SF1">
    <property type="entry name" value="DNA-BINDING PROTEIN"/>
    <property type="match status" value="1"/>
</dbReference>
<proteinExistence type="predicted"/>
<name>A0A650CLX7_9CREN</name>
<sequence>MQRKRPIKERMEKAVYVLDYLREGNPLDKHTMHKNRPVLQLVGEDYFMLMEASPLNSHQDFQLEQRIELIDNSYLKIDFHITYEDLTSVAKDELLKVLRVIVENKAQLFTEFFNKAEPLTLKLHALELLPNIGKKTLKTILEERKKEPFKDLRDIEQRVGIKDVIGIIVERIIKEIQGGEKYYLFVYPLEEKKKPTEHFVYLGYLERLSKDAQ</sequence>
<dbReference type="GeneID" id="42797824"/>
<dbReference type="Proteomes" id="UP000423396">
    <property type="component" value="Chromosome"/>
</dbReference>
<dbReference type="EMBL" id="CP045483">
    <property type="protein sequence ID" value="QGR18891.1"/>
    <property type="molecule type" value="Genomic_DNA"/>
</dbReference>
<evidence type="ECO:0000313" key="2">
    <source>
        <dbReference type="Proteomes" id="UP000423396"/>
    </source>
</evidence>
<dbReference type="Gene3D" id="1.10.150.280">
    <property type="entry name" value="AF1531-like domain"/>
    <property type="match status" value="1"/>
</dbReference>
<dbReference type="RefSeq" id="WP_156005121.1">
    <property type="nucleotide sequence ID" value="NZ_CP045483.1"/>
</dbReference>
<dbReference type="SUPFAM" id="SSF160975">
    <property type="entry name" value="AF1531-like"/>
    <property type="match status" value="1"/>
</dbReference>
<dbReference type="Gene3D" id="2.40.50.140">
    <property type="entry name" value="Nucleic acid-binding proteins"/>
    <property type="match status" value="1"/>
</dbReference>
<dbReference type="InterPro" id="IPR012340">
    <property type="entry name" value="NA-bd_OB-fold"/>
</dbReference>
<gene>
    <name evidence="1" type="ORF">D1868_02080</name>
</gene>
<dbReference type="Pfam" id="PF04919">
    <property type="entry name" value="DUF655"/>
    <property type="match status" value="1"/>
</dbReference>
<keyword evidence="2" id="KW-1185">Reference proteome</keyword>
<dbReference type="InterPro" id="IPR007003">
    <property type="entry name" value="DUF655"/>
</dbReference>
<protein>
    <submittedName>
        <fullName evidence="1">DUF655 domain-containing protein</fullName>
    </submittedName>
</protein>
<reference evidence="1 2" key="1">
    <citation type="submission" date="2019-10" db="EMBL/GenBank/DDBJ databases">
        <title>Genome Sequences from Six Type Strain Members of the Archaeal Family Sulfolobaceae: Acidianus ambivalens, Acidianus infernus, Metallosphaera prunae, Stygiolobus azoricus, Sulfolobus metallicus, and Sulfurisphaera ohwakuensis.</title>
        <authorList>
            <person name="Counts J.A."/>
            <person name="Kelly R.M."/>
        </authorList>
    </citation>
    <scope>NUCLEOTIDE SEQUENCE [LARGE SCALE GENOMIC DNA]</scope>
    <source>
        <strain evidence="1 2">FC6</strain>
    </source>
</reference>
<dbReference type="KEGG" id="sazo:D1868_02080"/>